<keyword evidence="2" id="KW-1185">Reference proteome</keyword>
<dbReference type="RefSeq" id="WP_373655716.1">
    <property type="nucleotide sequence ID" value="NZ_JBGUAW010000005.1"/>
</dbReference>
<evidence type="ECO:0000313" key="1">
    <source>
        <dbReference type="EMBL" id="MFA9460933.1"/>
    </source>
</evidence>
<sequence>MRDLGLLEQRLQAQHGAGMLHIGELADRLGAHPLRGGILPAQSGEGLLEVLEPSQEPVVDRIRDHRFAANVILVVVVADPRPQCFGLLFGLPAGKLINGAEIGTGIPLEVHGVPSIREDLPEGVEIGAGPLPTLLRM</sequence>
<dbReference type="Proteomes" id="UP001575181">
    <property type="component" value="Unassembled WGS sequence"/>
</dbReference>
<name>A0ABV4TUC5_9GAMM</name>
<reference evidence="1 2" key="1">
    <citation type="submission" date="2024-08" db="EMBL/GenBank/DDBJ databases">
        <title>Whole-genome sequencing of halo(alkali)philic microorganisms from hypersaline lakes.</title>
        <authorList>
            <person name="Sorokin D.Y."/>
            <person name="Merkel A.Y."/>
            <person name="Messina E."/>
            <person name="Yakimov M."/>
        </authorList>
    </citation>
    <scope>NUCLEOTIDE SEQUENCE [LARGE SCALE GENOMIC DNA]</scope>
    <source>
        <strain evidence="1 2">Cl-TMA</strain>
    </source>
</reference>
<comment type="caution">
    <text evidence="1">The sequence shown here is derived from an EMBL/GenBank/DDBJ whole genome shotgun (WGS) entry which is preliminary data.</text>
</comment>
<gene>
    <name evidence="1" type="ORF">ACERLL_08855</name>
</gene>
<organism evidence="1 2">
    <name type="scientific">Thiohalorhabdus methylotrophus</name>
    <dbReference type="NCBI Taxonomy" id="3242694"/>
    <lineage>
        <taxon>Bacteria</taxon>
        <taxon>Pseudomonadati</taxon>
        <taxon>Pseudomonadota</taxon>
        <taxon>Gammaproteobacteria</taxon>
        <taxon>Thiohalorhabdales</taxon>
        <taxon>Thiohalorhabdaceae</taxon>
        <taxon>Thiohalorhabdus</taxon>
    </lineage>
</organism>
<accession>A0ABV4TUC5</accession>
<dbReference type="EMBL" id="JBGUAW010000005">
    <property type="protein sequence ID" value="MFA9460933.1"/>
    <property type="molecule type" value="Genomic_DNA"/>
</dbReference>
<protein>
    <submittedName>
        <fullName evidence="1">Uncharacterized protein</fullName>
    </submittedName>
</protein>
<evidence type="ECO:0000313" key="2">
    <source>
        <dbReference type="Proteomes" id="UP001575181"/>
    </source>
</evidence>
<proteinExistence type="predicted"/>